<keyword evidence="5" id="KW-0472">Membrane</keyword>
<evidence type="ECO:0000256" key="5">
    <source>
        <dbReference type="ARBA" id="ARBA00023136"/>
    </source>
</evidence>
<organism evidence="8">
    <name type="scientific">bioreactor metagenome</name>
    <dbReference type="NCBI Taxonomy" id="1076179"/>
    <lineage>
        <taxon>unclassified sequences</taxon>
        <taxon>metagenomes</taxon>
        <taxon>ecological metagenomes</taxon>
    </lineage>
</organism>
<evidence type="ECO:0008006" key="9">
    <source>
        <dbReference type="Google" id="ProtNLM"/>
    </source>
</evidence>
<keyword evidence="4" id="KW-0812">Transmembrane</keyword>
<evidence type="ECO:0000256" key="4">
    <source>
        <dbReference type="ARBA" id="ARBA00022692"/>
    </source>
</evidence>
<evidence type="ECO:0000256" key="6">
    <source>
        <dbReference type="ARBA" id="ARBA00023237"/>
    </source>
</evidence>
<dbReference type="SUPFAM" id="SSF56954">
    <property type="entry name" value="Outer membrane efflux proteins (OEP)"/>
    <property type="match status" value="1"/>
</dbReference>
<keyword evidence="3" id="KW-1134">Transmembrane beta strand</keyword>
<feature type="coiled-coil region" evidence="7">
    <location>
        <begin position="117"/>
        <end position="144"/>
    </location>
</feature>
<evidence type="ECO:0000256" key="1">
    <source>
        <dbReference type="ARBA" id="ARBA00004442"/>
    </source>
</evidence>
<dbReference type="GO" id="GO:0015288">
    <property type="term" value="F:porin activity"/>
    <property type="evidence" value="ECO:0007669"/>
    <property type="project" value="TreeGrafter"/>
</dbReference>
<evidence type="ECO:0000256" key="7">
    <source>
        <dbReference type="SAM" id="Coils"/>
    </source>
</evidence>
<proteinExistence type="predicted"/>
<dbReference type="InterPro" id="IPR003423">
    <property type="entry name" value="OMP_efflux"/>
</dbReference>
<protein>
    <recommendedName>
        <fullName evidence="9">Transporter</fullName>
    </recommendedName>
</protein>
<accession>A0A644UE46</accession>
<dbReference type="PANTHER" id="PTHR30026">
    <property type="entry name" value="OUTER MEMBRANE PROTEIN TOLC"/>
    <property type="match status" value="1"/>
</dbReference>
<comment type="subcellular location">
    <subcellularLocation>
        <location evidence="1">Cell outer membrane</location>
    </subcellularLocation>
</comment>
<comment type="caution">
    <text evidence="8">The sequence shown here is derived from an EMBL/GenBank/DDBJ whole genome shotgun (WGS) entry which is preliminary data.</text>
</comment>
<dbReference type="GO" id="GO:0009279">
    <property type="term" value="C:cell outer membrane"/>
    <property type="evidence" value="ECO:0007669"/>
    <property type="project" value="UniProtKB-SubCell"/>
</dbReference>
<reference evidence="8" key="1">
    <citation type="submission" date="2019-08" db="EMBL/GenBank/DDBJ databases">
        <authorList>
            <person name="Kucharzyk K."/>
            <person name="Murdoch R.W."/>
            <person name="Higgins S."/>
            <person name="Loffler F."/>
        </authorList>
    </citation>
    <scope>NUCLEOTIDE SEQUENCE</scope>
</reference>
<keyword evidence="6" id="KW-0998">Cell outer membrane</keyword>
<dbReference type="GO" id="GO:0015562">
    <property type="term" value="F:efflux transmembrane transporter activity"/>
    <property type="evidence" value="ECO:0007669"/>
    <property type="project" value="InterPro"/>
</dbReference>
<evidence type="ECO:0000256" key="3">
    <source>
        <dbReference type="ARBA" id="ARBA00022452"/>
    </source>
</evidence>
<dbReference type="GO" id="GO:1990281">
    <property type="term" value="C:efflux pump complex"/>
    <property type="evidence" value="ECO:0007669"/>
    <property type="project" value="TreeGrafter"/>
</dbReference>
<evidence type="ECO:0000313" key="8">
    <source>
        <dbReference type="EMBL" id="MPL77253.1"/>
    </source>
</evidence>
<dbReference type="PANTHER" id="PTHR30026:SF20">
    <property type="entry name" value="OUTER MEMBRANE PROTEIN TOLC"/>
    <property type="match status" value="1"/>
</dbReference>
<evidence type="ECO:0000256" key="2">
    <source>
        <dbReference type="ARBA" id="ARBA00022448"/>
    </source>
</evidence>
<keyword evidence="7" id="KW-0175">Coiled coil</keyword>
<dbReference type="AlphaFoldDB" id="A0A644UE46"/>
<keyword evidence="2" id="KW-0813">Transport</keyword>
<dbReference type="Pfam" id="PF02321">
    <property type="entry name" value="OEP"/>
    <property type="match status" value="1"/>
</dbReference>
<dbReference type="EMBL" id="VSSQ01000105">
    <property type="protein sequence ID" value="MPL77253.1"/>
    <property type="molecule type" value="Genomic_DNA"/>
</dbReference>
<gene>
    <name evidence="8" type="ORF">SDC9_23106</name>
</gene>
<dbReference type="Gene3D" id="1.20.1600.10">
    <property type="entry name" value="Outer membrane efflux proteins (OEP)"/>
    <property type="match status" value="1"/>
</dbReference>
<sequence>MRKIVILIFALFFCLSSYSQITIEYCQSKAKANYPTFSNTSLLEKSSAYSLSNATRTYLPQINFVAKATYQSDVTRIDISLPPPLSTDFIDFPQMSKEQYQAALELSQIIWDGGYTYNKRKEIKAELESQKANLEVELYTLRERIANLYFGILSIREQKALTLLMQKELERNVSQVKALNETGLANESDLDLLSVEKLNIEQRLVEIELLEKSYIRMLSLMMGENLSVETKFIEPNLKYSKLSSANFRPELQAMDSQIKLLDAKKKMINVGSMPQIAAFAQGGYGKPALNMFNQDPDFFAIVGLRLNWNIGSFYTKSNNSHQIEINKQLLESNRNAFLFNTNLQIEGQLTEIERLEKLLKSDNQIIVLREKIKETSKYKMDNGVMSVSDYLKEVNATDLSKQNEILHRIQLLMSIYKQNNLTNQSYEN</sequence>
<dbReference type="InterPro" id="IPR051906">
    <property type="entry name" value="TolC-like"/>
</dbReference>
<name>A0A644UE46_9ZZZZ</name>